<keyword evidence="4" id="KW-1185">Reference proteome</keyword>
<evidence type="ECO:0000256" key="2">
    <source>
        <dbReference type="ARBA" id="ARBA00022844"/>
    </source>
</evidence>
<dbReference type="OrthoDB" id="14826at10239"/>
<sequence length="268" mass="30855">MSNTQQSMNIPPRDPLIANVPEAQTNMGTLENSGIPIEPIWPITDIPPDFKWMTEQWKFHTTFTITNQQQPGKVIYTTRVVQSESNIPRTLAHWHDIPYACSKWWNGKVSYRFTIIKPPRVVGKLLVRYRQDCFNSWKPTAPPANGWTVNDTKMRTILKEWDLGQSSQFEFDITGSNPIRARPTHIFEDKPQIDSTDLTLNDVAQFRTPWILFEMGRISIEVAQTISPGGIFPDTYQVIVEKSLKDCQFMTPTDPRTDHKLSLYSTIT</sequence>
<evidence type="ECO:0000313" key="4">
    <source>
        <dbReference type="Proteomes" id="UP000217313"/>
    </source>
</evidence>
<keyword evidence="2" id="KW-0946">Virion</keyword>
<dbReference type="EMBL" id="MF041808">
    <property type="protein sequence ID" value="ASK12192.1"/>
    <property type="molecule type" value="Genomic_RNA"/>
</dbReference>
<dbReference type="GeneID" id="33867867"/>
<name>A0A220QTF4_9VIRU</name>
<proteinExistence type="predicted"/>
<dbReference type="Gene3D" id="2.60.120.20">
    <property type="match status" value="1"/>
</dbReference>
<dbReference type="Proteomes" id="UP000217313">
    <property type="component" value="Segment"/>
</dbReference>
<evidence type="ECO:0000313" key="3">
    <source>
        <dbReference type="EMBL" id="ASK12192.1"/>
    </source>
</evidence>
<dbReference type="SUPFAM" id="SSF88633">
    <property type="entry name" value="Positive stranded ssRNA viruses"/>
    <property type="match status" value="1"/>
</dbReference>
<accession>A0A220QTF4</accession>
<dbReference type="GO" id="GO:0044423">
    <property type="term" value="C:virion component"/>
    <property type="evidence" value="ECO:0007669"/>
    <property type="project" value="UniProtKB-KW"/>
</dbReference>
<evidence type="ECO:0000256" key="1">
    <source>
        <dbReference type="ARBA" id="ARBA00004328"/>
    </source>
</evidence>
<reference evidence="4" key="1">
    <citation type="submission" date="2017-05" db="EMBL/GenBank/DDBJ databases">
        <title>Polycipiviridae: a proposed new family of polycistronic picorna-like RNA viruses.</title>
        <authorList>
            <person name="Olendraite I."/>
            <person name="Lukhovitskaya N.I."/>
            <person name="Porter S.D."/>
            <person name="Valles S.M."/>
            <person name="Firth A.E."/>
        </authorList>
    </citation>
    <scope>NUCLEOTIDE SEQUENCE [LARGE SCALE GENOMIC DNA]</scope>
</reference>
<gene>
    <name evidence="3" type="primary">ORF3</name>
</gene>
<dbReference type="InterPro" id="IPR029053">
    <property type="entry name" value="Viral_coat"/>
</dbReference>
<dbReference type="RefSeq" id="YP_009407935.1">
    <property type="nucleotide sequence ID" value="NC_035455.1"/>
</dbReference>
<comment type="subcellular location">
    <subcellularLocation>
        <location evidence="1">Virion</location>
    </subcellularLocation>
</comment>
<protein>
    <submittedName>
        <fullName evidence="3">Putative capsid protein</fullName>
    </submittedName>
</protein>
<dbReference type="KEGG" id="vg:33867867"/>
<organism evidence="3 4">
    <name type="scientific">Solenopsis invicta virus 4</name>
    <dbReference type="NCBI Taxonomy" id="2018500"/>
    <lineage>
        <taxon>Viruses</taxon>
        <taxon>Riboviria</taxon>
        <taxon>Orthornavirae</taxon>
        <taxon>Pisuviricota</taxon>
        <taxon>Pisoniviricetes</taxon>
        <taxon>Picornavirales</taxon>
        <taxon>Polycipiviridae</taxon>
        <taxon>Sopolycivirus</taxon>
        <taxon>Sopolycivirus betasolenopsis</taxon>
    </lineage>
</organism>